<proteinExistence type="predicted"/>
<sequence>MAFMYPAHYPSVPLRWDESAWVAASVDTQDEAFLSNMEARITAQSESTQMRCVSESVCGGGLQEEEDIEEEEEDPDEDEEQNAR</sequence>
<dbReference type="Proteomes" id="UP000887569">
    <property type="component" value="Unplaced"/>
</dbReference>
<feature type="compositionally biased region" description="Acidic residues" evidence="1">
    <location>
        <begin position="63"/>
        <end position="84"/>
    </location>
</feature>
<reference evidence="3" key="1">
    <citation type="submission" date="2022-11" db="UniProtKB">
        <authorList>
            <consortium name="WormBaseParasite"/>
        </authorList>
    </citation>
    <scope>IDENTIFICATION</scope>
</reference>
<accession>A0A915BKV4</accession>
<evidence type="ECO:0000313" key="3">
    <source>
        <dbReference type="WBParaSite" id="PgR043_g062_t01"/>
    </source>
</evidence>
<dbReference type="AlphaFoldDB" id="A0A915BKV4"/>
<keyword evidence="2" id="KW-1185">Reference proteome</keyword>
<evidence type="ECO:0000313" key="2">
    <source>
        <dbReference type="Proteomes" id="UP000887569"/>
    </source>
</evidence>
<organism evidence="2 3">
    <name type="scientific">Parascaris univalens</name>
    <name type="common">Nematode worm</name>
    <dbReference type="NCBI Taxonomy" id="6257"/>
    <lineage>
        <taxon>Eukaryota</taxon>
        <taxon>Metazoa</taxon>
        <taxon>Ecdysozoa</taxon>
        <taxon>Nematoda</taxon>
        <taxon>Chromadorea</taxon>
        <taxon>Rhabditida</taxon>
        <taxon>Spirurina</taxon>
        <taxon>Ascaridomorpha</taxon>
        <taxon>Ascaridoidea</taxon>
        <taxon>Ascarididae</taxon>
        <taxon>Parascaris</taxon>
    </lineage>
</organism>
<feature type="region of interest" description="Disordered" evidence="1">
    <location>
        <begin position="55"/>
        <end position="84"/>
    </location>
</feature>
<dbReference type="WBParaSite" id="PgR043_g062_t01">
    <property type="protein sequence ID" value="PgR043_g062_t01"/>
    <property type="gene ID" value="PgR043_g062"/>
</dbReference>
<evidence type="ECO:0000256" key="1">
    <source>
        <dbReference type="SAM" id="MobiDB-lite"/>
    </source>
</evidence>
<protein>
    <submittedName>
        <fullName evidence="3">Uncharacterized protein</fullName>
    </submittedName>
</protein>
<name>A0A915BKV4_PARUN</name>